<proteinExistence type="predicted"/>
<evidence type="ECO:0000313" key="1">
    <source>
        <dbReference type="EMBL" id="RUS67436.1"/>
    </source>
</evidence>
<gene>
    <name evidence="1" type="ORF">CUZ56_01381</name>
</gene>
<protein>
    <submittedName>
        <fullName evidence="1">Uncharacterized protein</fullName>
    </submittedName>
</protein>
<accession>A0A433SFG8</accession>
<dbReference type="EMBL" id="PQSP01000002">
    <property type="protein sequence ID" value="RUS67436.1"/>
    <property type="molecule type" value="Genomic_DNA"/>
</dbReference>
<evidence type="ECO:0000313" key="2">
    <source>
        <dbReference type="Proteomes" id="UP000286947"/>
    </source>
</evidence>
<comment type="caution">
    <text evidence="1">The sequence shown here is derived from an EMBL/GenBank/DDBJ whole genome shotgun (WGS) entry which is preliminary data.</text>
</comment>
<dbReference type="RefSeq" id="WP_126979467.1">
    <property type="nucleotide sequence ID" value="NZ_PQSP01000002.1"/>
</dbReference>
<organism evidence="1 2">
    <name type="scientific">Saezia sanguinis</name>
    <dbReference type="NCBI Taxonomy" id="1965230"/>
    <lineage>
        <taxon>Bacteria</taxon>
        <taxon>Pseudomonadati</taxon>
        <taxon>Pseudomonadota</taxon>
        <taxon>Betaproteobacteria</taxon>
        <taxon>Burkholderiales</taxon>
        <taxon>Saeziaceae</taxon>
        <taxon>Saezia</taxon>
    </lineage>
</organism>
<sequence length="139" mass="16087">MNTTTFQEKEPRLLRKMALGKAMIDHFSELPGDNYLDWYNAFLALSQCEDEEEMAKKFTVWEPFESCSLEELIETVDIAADSIYSDYVHILDLVQKGLSRSKSKENPLDLNNVDIYNLLELGYAEHQKDISHCPKIGFF</sequence>
<dbReference type="Proteomes" id="UP000286947">
    <property type="component" value="Unassembled WGS sequence"/>
</dbReference>
<keyword evidence="2" id="KW-1185">Reference proteome</keyword>
<name>A0A433SFG8_9BURK</name>
<dbReference type="AlphaFoldDB" id="A0A433SFG8"/>
<reference evidence="1 2" key="1">
    <citation type="submission" date="2018-01" db="EMBL/GenBank/DDBJ databases">
        <title>Saezia sanguinis gen. nov., sp. nov., in the order Burkholderiales isolated from human blood.</title>
        <authorList>
            <person name="Medina-Pascual M.J."/>
            <person name="Valdezate S."/>
            <person name="Monzon S."/>
            <person name="Cuesta I."/>
            <person name="Carrasco G."/>
            <person name="Villalon P."/>
            <person name="Saez-Nieto J.A."/>
        </authorList>
    </citation>
    <scope>NUCLEOTIDE SEQUENCE [LARGE SCALE GENOMIC DNA]</scope>
    <source>
        <strain evidence="1 2">CNM695-12</strain>
    </source>
</reference>